<dbReference type="EMBL" id="LT859958">
    <property type="protein sequence ID" value="SMX55298.1"/>
    <property type="molecule type" value="Genomic_DNA"/>
</dbReference>
<dbReference type="PANTHER" id="PTHR43875">
    <property type="entry name" value="MALTODEXTRIN IMPORT ATP-BINDING PROTEIN MSMX"/>
    <property type="match status" value="1"/>
</dbReference>
<dbReference type="RefSeq" id="WP_087863126.1">
    <property type="nucleotide sequence ID" value="NZ_LT859958.1"/>
</dbReference>
<keyword evidence="3" id="KW-0547">Nucleotide-binding</keyword>
<organism evidence="8 9">
    <name type="scientific">Candidatus Brevifilum fermentans</name>
    <dbReference type="NCBI Taxonomy" id="1986204"/>
    <lineage>
        <taxon>Bacteria</taxon>
        <taxon>Bacillati</taxon>
        <taxon>Chloroflexota</taxon>
        <taxon>Anaerolineae</taxon>
        <taxon>Anaerolineales</taxon>
        <taxon>Anaerolineaceae</taxon>
        <taxon>Candidatus Brevifilum</taxon>
    </lineage>
</organism>
<dbReference type="KEGG" id="abat:CFX1CAM_2233"/>
<keyword evidence="6" id="KW-0472">Membrane</keyword>
<dbReference type="GO" id="GO:0055052">
    <property type="term" value="C:ATP-binding cassette (ABC) transporter complex, substrate-binding subunit-containing"/>
    <property type="evidence" value="ECO:0007669"/>
    <property type="project" value="TreeGrafter"/>
</dbReference>
<dbReference type="Gene3D" id="3.40.50.300">
    <property type="entry name" value="P-loop containing nucleotide triphosphate hydrolases"/>
    <property type="match status" value="1"/>
</dbReference>
<dbReference type="SUPFAM" id="SSF52540">
    <property type="entry name" value="P-loop containing nucleoside triphosphate hydrolases"/>
    <property type="match status" value="1"/>
</dbReference>
<dbReference type="GO" id="GO:0140359">
    <property type="term" value="F:ABC-type transporter activity"/>
    <property type="evidence" value="ECO:0007669"/>
    <property type="project" value="UniProtKB-ARBA"/>
</dbReference>
<evidence type="ECO:0000256" key="4">
    <source>
        <dbReference type="ARBA" id="ARBA00022840"/>
    </source>
</evidence>
<dbReference type="InterPro" id="IPR047641">
    <property type="entry name" value="ABC_transpr_MalK/UgpC-like"/>
</dbReference>
<dbReference type="InterPro" id="IPR040582">
    <property type="entry name" value="OB_MalK-like"/>
</dbReference>
<dbReference type="Pfam" id="PF00005">
    <property type="entry name" value="ABC_tran"/>
    <property type="match status" value="1"/>
</dbReference>
<evidence type="ECO:0000256" key="3">
    <source>
        <dbReference type="ARBA" id="ARBA00022741"/>
    </source>
</evidence>
<keyword evidence="8" id="KW-0378">Hydrolase</keyword>
<dbReference type="InterPro" id="IPR017871">
    <property type="entry name" value="ABC_transporter-like_CS"/>
</dbReference>
<reference evidence="9" key="1">
    <citation type="submission" date="2017-05" db="EMBL/GenBank/DDBJ databases">
        <authorList>
            <person name="Kirkegaard R."/>
            <person name="Mcilroy J S."/>
        </authorList>
    </citation>
    <scope>NUCLEOTIDE SEQUENCE [LARGE SCALE GENOMIC DNA]</scope>
</reference>
<dbReference type="AlphaFoldDB" id="A0A1Y6K8V2"/>
<dbReference type="EC" id="3.6.3.-" evidence="8"/>
<evidence type="ECO:0000313" key="9">
    <source>
        <dbReference type="Proteomes" id="UP000195514"/>
    </source>
</evidence>
<evidence type="ECO:0000259" key="7">
    <source>
        <dbReference type="PROSITE" id="PS50893"/>
    </source>
</evidence>
<dbReference type="PROSITE" id="PS00211">
    <property type="entry name" value="ABC_TRANSPORTER_1"/>
    <property type="match status" value="1"/>
</dbReference>
<keyword evidence="9" id="KW-1185">Reference proteome</keyword>
<dbReference type="InterPro" id="IPR003593">
    <property type="entry name" value="AAA+_ATPase"/>
</dbReference>
<name>A0A1Y6K8V2_9CHLR</name>
<dbReference type="InterPro" id="IPR012340">
    <property type="entry name" value="NA-bd_OB-fold"/>
</dbReference>
<evidence type="ECO:0000256" key="6">
    <source>
        <dbReference type="ARBA" id="ARBA00023136"/>
    </source>
</evidence>
<dbReference type="GO" id="GO:0005524">
    <property type="term" value="F:ATP binding"/>
    <property type="evidence" value="ECO:0007669"/>
    <property type="project" value="UniProtKB-KW"/>
</dbReference>
<dbReference type="InterPro" id="IPR008995">
    <property type="entry name" value="Mo/tungstate-bd_C_term_dom"/>
</dbReference>
<keyword evidence="5" id="KW-1278">Translocase</keyword>
<evidence type="ECO:0000313" key="8">
    <source>
        <dbReference type="EMBL" id="SMX55298.1"/>
    </source>
</evidence>
<dbReference type="Gene3D" id="2.40.50.100">
    <property type="match status" value="1"/>
</dbReference>
<dbReference type="GO" id="GO:0016887">
    <property type="term" value="F:ATP hydrolysis activity"/>
    <property type="evidence" value="ECO:0007669"/>
    <property type="project" value="InterPro"/>
</dbReference>
<protein>
    <submittedName>
        <fullName evidence="8">Uncharacterized ABC transporter ATP-binding protein YurJ</fullName>
        <ecNumber evidence="8">3.6.3.-</ecNumber>
    </submittedName>
</protein>
<sequence>MKSIDFVNVHKSYGHVEVINGLNLNIPSGIRLVLLGPSGCGKTTILRMISGLESITAGDLFMGGKKVNDVEPGDRNVSMVFQNYALYPHMTIEDNILFGMQVAKVDKKDQQERLYWALNILELTPYIKRYPKELSGGQRQRVALCRALVKKAPYLLLDEPLSNLDAQLRTNARAELIKIHEVYSPTFVYVTHDQVEAMTIGHQIVVLNKGVIQQLDSPDAIYKMPKNVFVAKFIGSPSMNIIEVIIDGHDMILDNTRIKIPPYWIELVGNRTKVKFGIRPEHVVLNNSRGDKQLKIGYTENHGNRKCYSFAVGKDQLMATSDPDETISNVIYMNIPWDKVHFFDSDTDENIGYPSKLKNEETNE</sequence>
<gene>
    <name evidence="8" type="primary">yurJ</name>
    <name evidence="8" type="ORF">CFX1CAM_2233</name>
</gene>
<dbReference type="FunFam" id="3.40.50.300:FF:000042">
    <property type="entry name" value="Maltose/maltodextrin ABC transporter, ATP-binding protein"/>
    <property type="match status" value="1"/>
</dbReference>
<keyword evidence="1" id="KW-0813">Transport</keyword>
<evidence type="ECO:0000256" key="2">
    <source>
        <dbReference type="ARBA" id="ARBA00022475"/>
    </source>
</evidence>
<dbReference type="InterPro" id="IPR003439">
    <property type="entry name" value="ABC_transporter-like_ATP-bd"/>
</dbReference>
<evidence type="ECO:0000256" key="1">
    <source>
        <dbReference type="ARBA" id="ARBA00022448"/>
    </source>
</evidence>
<dbReference type="InterPro" id="IPR027417">
    <property type="entry name" value="P-loop_NTPase"/>
</dbReference>
<dbReference type="PANTHER" id="PTHR43875:SF15">
    <property type="entry name" value="TREHALOSE IMPORT ATP-BINDING PROTEIN SUGC"/>
    <property type="match status" value="1"/>
</dbReference>
<dbReference type="Proteomes" id="UP000195514">
    <property type="component" value="Chromosome I"/>
</dbReference>
<feature type="domain" description="ABC transporter" evidence="7">
    <location>
        <begin position="4"/>
        <end position="234"/>
    </location>
</feature>
<proteinExistence type="predicted"/>
<dbReference type="Gene3D" id="2.40.50.140">
    <property type="entry name" value="Nucleic acid-binding proteins"/>
    <property type="match status" value="1"/>
</dbReference>
<dbReference type="Pfam" id="PF17912">
    <property type="entry name" value="OB_MalK"/>
    <property type="match status" value="1"/>
</dbReference>
<dbReference type="SUPFAM" id="SSF50331">
    <property type="entry name" value="MOP-like"/>
    <property type="match status" value="1"/>
</dbReference>
<dbReference type="OrthoDB" id="9778160at2"/>
<keyword evidence="4 8" id="KW-0067">ATP-binding</keyword>
<dbReference type="PROSITE" id="PS50893">
    <property type="entry name" value="ABC_TRANSPORTER_2"/>
    <property type="match status" value="1"/>
</dbReference>
<evidence type="ECO:0000256" key="5">
    <source>
        <dbReference type="ARBA" id="ARBA00022967"/>
    </source>
</evidence>
<keyword evidence="2" id="KW-1003">Cell membrane</keyword>
<dbReference type="SMART" id="SM00382">
    <property type="entry name" value="AAA"/>
    <property type="match status" value="1"/>
</dbReference>
<accession>A0A1Y6K8V2</accession>